<organism evidence="1 2">
    <name type="scientific">'Chrysanthemum coronarium' phytoplasma</name>
    <dbReference type="NCBI Taxonomy" id="1520703"/>
    <lineage>
        <taxon>Bacteria</taxon>
        <taxon>Bacillati</taxon>
        <taxon>Mycoplasmatota</taxon>
        <taxon>Mollicutes</taxon>
        <taxon>Acholeplasmatales</taxon>
        <taxon>Acholeplasmataceae</taxon>
        <taxon>Candidatus Phytoplasma</taxon>
        <taxon>16SrI (Aster yellows group)</taxon>
    </lineage>
</organism>
<reference evidence="2" key="1">
    <citation type="journal article" date="2014" name="Genome Announc.">
        <title>Draft Genome Sequence of ''Candidatus Phytoplasma asteris'' Strain OY-V, an Unculturable Plant-Pathogenic Bacterium.</title>
        <authorList>
            <person name="Kakizawa S."/>
            <person name="Makino A."/>
            <person name="Ishii Y."/>
            <person name="Tamaki H."/>
            <person name="Kamagata Y."/>
        </authorList>
    </citation>
    <scope>NUCLEOTIDE SEQUENCE [LARGE SCALE GENOMIC DNA]</scope>
    <source>
        <strain evidence="2">OY-V</strain>
    </source>
</reference>
<name>A0ABQ0J2M8_9MOLU</name>
<reference evidence="1 2" key="2">
    <citation type="journal article" date="2014" name="Genome Announc.">
        <title>Draft Genome Sequence of 'Candidatus Phytoplasma asteris' Strain OY-V, an Unculturable Plant-Pathogenic Bacterium.</title>
        <authorList>
            <person name="Kakizawa S."/>
            <person name="Makino A."/>
            <person name="Ishii Y."/>
            <person name="Tamaki H."/>
            <person name="Kamagata Y."/>
        </authorList>
    </citation>
    <scope>NUCLEOTIDE SEQUENCE [LARGE SCALE GENOMIC DNA]</scope>
    <source>
        <strain evidence="1 2">OY-V</strain>
    </source>
</reference>
<accession>A0ABQ0J2M8</accession>
<comment type="caution">
    <text evidence="1">The sequence shown here is derived from an EMBL/GenBank/DDBJ whole genome shotgun (WGS) entry which is preliminary data.</text>
</comment>
<proteinExistence type="predicted"/>
<dbReference type="Proteomes" id="UP000028900">
    <property type="component" value="Unassembled WGS sequence"/>
</dbReference>
<evidence type="ECO:0000313" key="1">
    <source>
        <dbReference type="EMBL" id="GAK73846.1"/>
    </source>
</evidence>
<dbReference type="EMBL" id="BBIY01000027">
    <property type="protein sequence ID" value="GAK73846.1"/>
    <property type="molecule type" value="Genomic_DNA"/>
</dbReference>
<sequence>MKNIPAQHKVTVVEFVEYLVKKFDKEVKQPLLEAKRLAQEKEATLNQAVLFVVEKLVKETVEQLVAQDNK</sequence>
<keyword evidence="2" id="KW-1185">Reference proteome</keyword>
<evidence type="ECO:0000313" key="2">
    <source>
        <dbReference type="Proteomes" id="UP000028900"/>
    </source>
</evidence>
<gene>
    <name evidence="1" type="ORF">OYV_03310</name>
</gene>
<protein>
    <submittedName>
        <fullName evidence="1">Dihydrolipoamide dehydrogenase</fullName>
    </submittedName>
</protein>
<dbReference type="RefSeq" id="WP_042067966.1">
    <property type="nucleotide sequence ID" value="NZ_BBIY01000027.1"/>
</dbReference>